<comment type="caution">
    <text evidence="2">The sequence shown here is derived from an EMBL/GenBank/DDBJ whole genome shotgun (WGS) entry which is preliminary data.</text>
</comment>
<feature type="signal peptide" evidence="1">
    <location>
        <begin position="1"/>
        <end position="35"/>
    </location>
</feature>
<dbReference type="AlphaFoldDB" id="A0A3M2L1M1"/>
<keyword evidence="1" id="KW-0732">Signal</keyword>
<dbReference type="EMBL" id="RFFH01000010">
    <property type="protein sequence ID" value="RMI30403.1"/>
    <property type="molecule type" value="Genomic_DNA"/>
</dbReference>
<feature type="chain" id="PRO_5018017435" description="Ig-like domain repeat protein" evidence="1">
    <location>
        <begin position="36"/>
        <end position="205"/>
    </location>
</feature>
<protein>
    <recommendedName>
        <fullName evidence="4">Ig-like domain repeat protein</fullName>
    </recommendedName>
</protein>
<keyword evidence="3" id="KW-1185">Reference proteome</keyword>
<evidence type="ECO:0008006" key="4">
    <source>
        <dbReference type="Google" id="ProtNLM"/>
    </source>
</evidence>
<accession>A0A3M2L1M1</accession>
<sequence>MMMRTRSRRIRSATIACAALAATVCGLVTAVPAAAATYQYTVAGNTDPAGAYHVTGQPTMFSLLGGPAPLTCATATFSGSMPNVAGSSGTIGTLSAVTFAQCTDAAGAPVTVTATVHPATLTVTGGATISGSMPSATIGIAVSSATCSYSLAPTTVPNWTISSHTMQLAADFRPQAVTGACGSLPPVFVGPRGAIEPTVTSSLAG</sequence>
<proteinExistence type="predicted"/>
<reference evidence="2 3" key="1">
    <citation type="submission" date="2018-10" db="EMBL/GenBank/DDBJ databases">
        <title>Isolation from cow dung.</title>
        <authorList>
            <person name="Ling L."/>
        </authorList>
    </citation>
    <scope>NUCLEOTIDE SEQUENCE [LARGE SCALE GENOMIC DNA]</scope>
    <source>
        <strain evidence="2 3">NEAU-LL90</strain>
    </source>
</reference>
<organism evidence="2 3">
    <name type="scientific">Nocardia stercoris</name>
    <dbReference type="NCBI Taxonomy" id="2483361"/>
    <lineage>
        <taxon>Bacteria</taxon>
        <taxon>Bacillati</taxon>
        <taxon>Actinomycetota</taxon>
        <taxon>Actinomycetes</taxon>
        <taxon>Mycobacteriales</taxon>
        <taxon>Nocardiaceae</taxon>
        <taxon>Nocardia</taxon>
    </lineage>
</organism>
<name>A0A3M2L1M1_9NOCA</name>
<evidence type="ECO:0000313" key="2">
    <source>
        <dbReference type="EMBL" id="RMI30403.1"/>
    </source>
</evidence>
<gene>
    <name evidence="2" type="ORF">EBN03_22470</name>
</gene>
<dbReference type="Proteomes" id="UP000279275">
    <property type="component" value="Unassembled WGS sequence"/>
</dbReference>
<dbReference type="RefSeq" id="WP_122190069.1">
    <property type="nucleotide sequence ID" value="NZ_RFFH01000010.1"/>
</dbReference>
<evidence type="ECO:0000313" key="3">
    <source>
        <dbReference type="Proteomes" id="UP000279275"/>
    </source>
</evidence>
<evidence type="ECO:0000256" key="1">
    <source>
        <dbReference type="SAM" id="SignalP"/>
    </source>
</evidence>